<feature type="compositionally biased region" description="Polar residues" evidence="1">
    <location>
        <begin position="386"/>
        <end position="396"/>
    </location>
</feature>
<feature type="compositionally biased region" description="Polar residues" evidence="1">
    <location>
        <begin position="154"/>
        <end position="177"/>
    </location>
</feature>
<gene>
    <name evidence="2" type="primary">Acey_s0155.g3083</name>
    <name evidence="2" type="ORF">Y032_0155g3083</name>
</gene>
<feature type="compositionally biased region" description="Polar residues" evidence="1">
    <location>
        <begin position="433"/>
        <end position="450"/>
    </location>
</feature>
<feature type="compositionally biased region" description="Low complexity" evidence="1">
    <location>
        <begin position="284"/>
        <end position="335"/>
    </location>
</feature>
<evidence type="ECO:0000313" key="2">
    <source>
        <dbReference type="EMBL" id="EYB95905.1"/>
    </source>
</evidence>
<organism evidence="2 3">
    <name type="scientific">Ancylostoma ceylanicum</name>
    <dbReference type="NCBI Taxonomy" id="53326"/>
    <lineage>
        <taxon>Eukaryota</taxon>
        <taxon>Metazoa</taxon>
        <taxon>Ecdysozoa</taxon>
        <taxon>Nematoda</taxon>
        <taxon>Chromadorea</taxon>
        <taxon>Rhabditida</taxon>
        <taxon>Rhabditina</taxon>
        <taxon>Rhabditomorpha</taxon>
        <taxon>Strongyloidea</taxon>
        <taxon>Ancylostomatidae</taxon>
        <taxon>Ancylostomatinae</taxon>
        <taxon>Ancylostoma</taxon>
    </lineage>
</organism>
<evidence type="ECO:0000256" key="1">
    <source>
        <dbReference type="SAM" id="MobiDB-lite"/>
    </source>
</evidence>
<sequence>MGMRMLRWSMGVTLKDKVLNEVVRSTFGVAPIADKMREARLHWFGHVCRREEDSVAKTALNLNVEGTRPRGRPKTRWLDCVKSDMAESYLQSLEKATKALRQSQPAEEKRPTGGHHSLLESSRLSSERGSLSSMISQLRNRTQRESTIDESDGDQSMSDHQSQNSGETPSIDSQSSAGGERIVFDFPYEAVKEDNRRSDPLPKELPADNQSARAAVPPLVYDRSEFTVSTLNPYNAYSVTSKPNVSKAKSPFRPAIESGSDLESIDFEEATSPTKSVHFEDQAKSTTSTNSTSSRSSRSSSSSSSQSKSKSSSSSSRSTSRSKSTSESSSSESSTIKGELSDHSTDSSTRQPSPSSTRQLEEGKILDDSSRNSRAGMKRQQKTEDSYCSSGETSPSAGKDKARAQESSTNPRRRSKSRSRSASLTPPKPEIPDSTTNLLHQKSVEQQKTSTVHEKEFASRKSTSSSVSAAGTTHGGAVERPPSALPRAATYATLTEHSTQTEARKEPDSLPGE</sequence>
<feature type="compositionally biased region" description="Polar residues" evidence="1">
    <location>
        <begin position="492"/>
        <end position="501"/>
    </location>
</feature>
<proteinExistence type="predicted"/>
<dbReference type="PANTHER" id="PTHR46238">
    <property type="entry name" value="REVERSE TRANSCRIPTASE DOMAIN-CONTAINING PROTEIN"/>
    <property type="match status" value="1"/>
</dbReference>
<evidence type="ECO:0000313" key="3">
    <source>
        <dbReference type="Proteomes" id="UP000024635"/>
    </source>
</evidence>
<feature type="compositionally biased region" description="Basic and acidic residues" evidence="1">
    <location>
        <begin position="193"/>
        <end position="206"/>
    </location>
</feature>
<feature type="compositionally biased region" description="Low complexity" evidence="1">
    <location>
        <begin position="347"/>
        <end position="358"/>
    </location>
</feature>
<name>A0A016SZL8_9BILA</name>
<feature type="region of interest" description="Disordered" evidence="1">
    <location>
        <begin position="193"/>
        <end position="216"/>
    </location>
</feature>
<feature type="compositionally biased region" description="Basic and acidic residues" evidence="1">
    <location>
        <begin position="502"/>
        <end position="513"/>
    </location>
</feature>
<dbReference type="Proteomes" id="UP000024635">
    <property type="component" value="Unassembled WGS sequence"/>
</dbReference>
<feature type="compositionally biased region" description="Low complexity" evidence="1">
    <location>
        <begin position="462"/>
        <end position="478"/>
    </location>
</feature>
<dbReference type="OrthoDB" id="5875663at2759"/>
<protein>
    <submittedName>
        <fullName evidence="2">Uncharacterized protein</fullName>
    </submittedName>
</protein>
<feature type="compositionally biased region" description="Basic and acidic residues" evidence="1">
    <location>
        <begin position="359"/>
        <end position="371"/>
    </location>
</feature>
<accession>A0A016SZL8</accession>
<feature type="compositionally biased region" description="Low complexity" evidence="1">
    <location>
        <begin position="114"/>
        <end position="133"/>
    </location>
</feature>
<feature type="region of interest" description="Disordered" evidence="1">
    <location>
        <begin position="236"/>
        <end position="513"/>
    </location>
</feature>
<keyword evidence="3" id="KW-1185">Reference proteome</keyword>
<comment type="caution">
    <text evidence="2">The sequence shown here is derived from an EMBL/GenBank/DDBJ whole genome shotgun (WGS) entry which is preliminary data.</text>
</comment>
<dbReference type="EMBL" id="JARK01001491">
    <property type="protein sequence ID" value="EYB95905.1"/>
    <property type="molecule type" value="Genomic_DNA"/>
</dbReference>
<dbReference type="AlphaFoldDB" id="A0A016SZL8"/>
<feature type="region of interest" description="Disordered" evidence="1">
    <location>
        <begin position="96"/>
        <end position="178"/>
    </location>
</feature>
<dbReference type="PANTHER" id="PTHR46238:SF8">
    <property type="entry name" value="ENDONUCLEASE_EXONUCLEASE_PHOSPHATASE DOMAIN-CONTAINING PROTEIN"/>
    <property type="match status" value="1"/>
</dbReference>
<reference evidence="3" key="1">
    <citation type="journal article" date="2015" name="Nat. Genet.">
        <title>The genome and transcriptome of the zoonotic hookworm Ancylostoma ceylanicum identify infection-specific gene families.</title>
        <authorList>
            <person name="Schwarz E.M."/>
            <person name="Hu Y."/>
            <person name="Antoshechkin I."/>
            <person name="Miller M.M."/>
            <person name="Sternberg P.W."/>
            <person name="Aroian R.V."/>
        </authorList>
    </citation>
    <scope>NUCLEOTIDE SEQUENCE</scope>
    <source>
        <strain evidence="3">HY135</strain>
    </source>
</reference>